<protein>
    <submittedName>
        <fullName evidence="1">Uncharacterized protein</fullName>
    </submittedName>
</protein>
<dbReference type="EMBL" id="MN013076">
    <property type="protein sequence ID" value="QEG12033.1"/>
    <property type="molecule type" value="Genomic_DNA"/>
</dbReference>
<sequence length="97" mass="10803">MLKQNLGMVAYCPHTNKRRSYTMNHPKTDSILAVLHAHGRVVLRMNRESGFTQITITKSNGRYVVGTVPGARLIPSSLAGVTLTLESNSMFIESWRS</sequence>
<evidence type="ECO:0000313" key="4">
    <source>
        <dbReference type="Proteomes" id="UP000595598"/>
    </source>
</evidence>
<evidence type="ECO:0000313" key="3">
    <source>
        <dbReference type="Proteomes" id="UP000324081"/>
    </source>
</evidence>
<gene>
    <name evidence="1" type="ORF">GROOT_52</name>
</gene>
<proteinExistence type="predicted"/>
<reference evidence="1 3" key="1">
    <citation type="submission" date="2019-04" db="EMBL/GenBank/DDBJ databases">
        <authorList>
            <person name="Meek T."/>
            <person name="Sharma R."/>
            <person name="Thurgood T.L."/>
            <person name="Atkinson A.D."/>
            <person name="Fairholm J."/>
            <person name="Brown O."/>
            <person name="Loertscher E."/>
            <person name="Arens D.K."/>
            <person name="Kruger J.L."/>
            <person name="Johnson L."/>
            <person name="Thompson D.W."/>
            <person name="Walker J."/>
            <person name="Casjens S."/>
            <person name="Grose J.H."/>
        </authorList>
    </citation>
    <scope>NUCLEOTIDE SEQUENCE [LARGE SCALE GENOMIC DNA]</scope>
</reference>
<accession>A0A5B9NM81</accession>
<evidence type="ECO:0000313" key="1">
    <source>
        <dbReference type="EMBL" id="QEG12033.1"/>
    </source>
</evidence>
<organism evidence="1 3">
    <name type="scientific">Klebsiella phage vB_KpnS_IMGroot</name>
    <dbReference type="NCBI Taxonomy" id="2591375"/>
    <lineage>
        <taxon>Viruses</taxon>
        <taxon>Duplodnaviria</taxon>
        <taxon>Heunggongvirae</taxon>
        <taxon>Uroviricota</taxon>
        <taxon>Caudoviricetes</taxon>
        <taxon>Drexlerviridae</taxon>
        <taxon>Webervirus</taxon>
        <taxon>Webervirus IMGroot</taxon>
    </lineage>
</organism>
<dbReference type="Proteomes" id="UP000324081">
    <property type="component" value="Segment"/>
</dbReference>
<name>A0A5B9NM81_9CAUD</name>
<evidence type="ECO:0000313" key="2">
    <source>
        <dbReference type="EMBL" id="QPX75311.1"/>
    </source>
</evidence>
<reference evidence="2 4" key="2">
    <citation type="submission" date="2020-09" db="EMBL/GenBank/DDBJ databases">
        <authorList>
            <person name="Meek T."/>
            <person name="Sharma R."/>
            <person name="Thurgood T.L."/>
            <person name="Atkinson A.D."/>
            <person name="Fairholm J."/>
            <person name="Brown O.T."/>
            <person name="Loertscher E."/>
            <person name="Arens D.K."/>
            <person name="Kruger J.L."/>
            <person name="Johnson L."/>
            <person name="Thompson D.W."/>
            <person name="Walker J."/>
            <person name="Casjens S.R."/>
            <person name="Grose J.H."/>
        </authorList>
    </citation>
    <scope>NUCLEOTIDE SEQUENCE [LARGE SCALE GENOMIC DNA]</scope>
</reference>
<dbReference type="EMBL" id="MW021765">
    <property type="protein sequence ID" value="QPX75311.1"/>
    <property type="molecule type" value="Genomic_DNA"/>
</dbReference>
<dbReference type="Proteomes" id="UP000595598">
    <property type="component" value="Segment"/>
</dbReference>
<keyword evidence="3" id="KW-1185">Reference proteome</keyword>